<dbReference type="PANTHER" id="PTHR16138:SF7">
    <property type="entry name" value="PALMITOYL-PROTEIN THIOESTERASE ABHD10, MITOCHONDRIAL"/>
    <property type="match status" value="1"/>
</dbReference>
<evidence type="ECO:0000256" key="4">
    <source>
        <dbReference type="ARBA" id="ARBA00039132"/>
    </source>
</evidence>
<protein>
    <recommendedName>
        <fullName evidence="5">Palmitoyl-protein thioesterase ABHD10, mitochondrial</fullName>
        <ecNumber evidence="4">3.1.1.93</ecNumber>
        <ecNumber evidence="1">3.1.2.22</ecNumber>
    </recommendedName>
    <alternativeName>
        <fullName evidence="7">Acyl-protein thioesterase ABHD10</fullName>
    </alternativeName>
    <alternativeName>
        <fullName evidence="8">Alpha/beta hydrolase domain-containing protein 10</fullName>
    </alternativeName>
    <alternativeName>
        <fullName evidence="6">Mycophenolic acid acyl-glucuronide esterase, mitochondrial</fullName>
    </alternativeName>
</protein>
<sequence>MPDPIPGRHDCGILARADGASIAYRRVTPGDPETPFPTVVFLHGLLSDMEGGKAVRLAEHAESAGFGYVRFDMFGHGLSSGAFADAGVGRWRDDALAVIDDLTEGPLILVGSSMGGWVALLAALARPERVRALIGIAPAPDFTTAMEAALTAEQAAALARGEIVHIADAEEPCGTYPVGRALLEEGRGNLLLGGPIRFSGPVRILQGQRDASVDWHTALAIAERLTGDDVQVALIKDGDHRLSRPQDLALLTHTLDTLLALPSAEA</sequence>
<organism evidence="13">
    <name type="scientific">uncultured Alphaproteobacteria bacterium</name>
    <dbReference type="NCBI Taxonomy" id="91750"/>
    <lineage>
        <taxon>Bacteria</taxon>
        <taxon>Pseudomonadati</taxon>
        <taxon>Pseudomonadota</taxon>
        <taxon>Alphaproteobacteria</taxon>
        <taxon>environmental samples</taxon>
    </lineage>
</organism>
<evidence type="ECO:0000256" key="1">
    <source>
        <dbReference type="ARBA" id="ARBA00012423"/>
    </source>
</evidence>
<dbReference type="InterPro" id="IPR052382">
    <property type="entry name" value="ABHD10_acyl-thioesterase"/>
</dbReference>
<comment type="catalytic activity">
    <reaction evidence="11">
        <text>mycophenolic acid O-acyl-beta-D-glucuronide + H2O = mycophenolate + D-glucuronate + H(+)</text>
        <dbReference type="Rhea" id="RHEA:34179"/>
        <dbReference type="ChEBI" id="CHEBI:15377"/>
        <dbReference type="ChEBI" id="CHEBI:15378"/>
        <dbReference type="ChEBI" id="CHEBI:58720"/>
        <dbReference type="ChEBI" id="CHEBI:62932"/>
        <dbReference type="ChEBI" id="CHEBI:66982"/>
        <dbReference type="EC" id="3.1.1.93"/>
    </reaction>
    <physiologicalReaction direction="left-to-right" evidence="11">
        <dbReference type="Rhea" id="RHEA:34180"/>
    </physiologicalReaction>
</comment>
<dbReference type="GO" id="GO:0004553">
    <property type="term" value="F:hydrolase activity, hydrolyzing O-glycosyl compounds"/>
    <property type="evidence" value="ECO:0007669"/>
    <property type="project" value="TreeGrafter"/>
</dbReference>
<evidence type="ECO:0000259" key="12">
    <source>
        <dbReference type="Pfam" id="PF00561"/>
    </source>
</evidence>
<evidence type="ECO:0000256" key="9">
    <source>
        <dbReference type="ARBA" id="ARBA00046047"/>
    </source>
</evidence>
<dbReference type="GO" id="GO:0008474">
    <property type="term" value="F:palmitoyl-(protein) hydrolase activity"/>
    <property type="evidence" value="ECO:0007669"/>
    <property type="project" value="UniProtKB-EC"/>
</dbReference>
<dbReference type="PRINTS" id="PR00111">
    <property type="entry name" value="ABHYDROLASE"/>
</dbReference>
<dbReference type="PANTHER" id="PTHR16138">
    <property type="entry name" value="MYCOPHENOLIC ACID ACYL-GLUCURONIDE ESTERASE, MITOCHONDRIAL"/>
    <property type="match status" value="1"/>
</dbReference>
<evidence type="ECO:0000256" key="6">
    <source>
        <dbReference type="ARBA" id="ARBA00041520"/>
    </source>
</evidence>
<dbReference type="InterPro" id="IPR029058">
    <property type="entry name" value="AB_hydrolase_fold"/>
</dbReference>
<keyword evidence="2" id="KW-0378">Hydrolase</keyword>
<dbReference type="GO" id="GO:0102390">
    <property type="term" value="F:mycophenolic acid acyl-glucuronide esterase activity"/>
    <property type="evidence" value="ECO:0007669"/>
    <property type="project" value="UniProtKB-EC"/>
</dbReference>
<evidence type="ECO:0000256" key="2">
    <source>
        <dbReference type="ARBA" id="ARBA00022801"/>
    </source>
</evidence>
<evidence type="ECO:0000256" key="8">
    <source>
        <dbReference type="ARBA" id="ARBA00042704"/>
    </source>
</evidence>
<evidence type="ECO:0000256" key="3">
    <source>
        <dbReference type="ARBA" id="ARBA00022946"/>
    </source>
</evidence>
<evidence type="ECO:0000313" key="13">
    <source>
        <dbReference type="EMBL" id="SBW11231.1"/>
    </source>
</evidence>
<dbReference type="Gene3D" id="3.40.50.1820">
    <property type="entry name" value="alpha/beta hydrolase"/>
    <property type="match status" value="1"/>
</dbReference>
<gene>
    <name evidence="13" type="ORF">KL86APRO_20121</name>
</gene>
<proteinExistence type="predicted"/>
<name>A0A212KHX4_9PROT</name>
<accession>A0A212KHX4</accession>
<keyword evidence="3" id="KW-0809">Transit peptide</keyword>
<dbReference type="SUPFAM" id="SSF53474">
    <property type="entry name" value="alpha/beta-Hydrolases"/>
    <property type="match status" value="1"/>
</dbReference>
<evidence type="ECO:0000256" key="10">
    <source>
        <dbReference type="ARBA" id="ARBA00047409"/>
    </source>
</evidence>
<reference evidence="13" key="1">
    <citation type="submission" date="2016-04" db="EMBL/GenBank/DDBJ databases">
        <authorList>
            <person name="Evans L.H."/>
            <person name="Alamgir A."/>
            <person name="Owens N."/>
            <person name="Weber N.D."/>
            <person name="Virtaneva K."/>
            <person name="Barbian K."/>
            <person name="Babar A."/>
            <person name="Rosenke K."/>
        </authorList>
    </citation>
    <scope>NUCLEOTIDE SEQUENCE</scope>
    <source>
        <strain evidence="13">86</strain>
    </source>
</reference>
<dbReference type="Pfam" id="PF00561">
    <property type="entry name" value="Abhydrolase_1"/>
    <property type="match status" value="1"/>
</dbReference>
<comment type="function">
    <text evidence="9">Acts as an acyl-protein thioesterase that hydrolyzes fatty acids from acylated residues in proteins. Regulates the mitochondrial S-depalmitoylation of the nucleophilic active site residue of peroxiredoxin-5/PRDX5, a key antioxidant protein, therefore modulating mitochondrial antioxidant ability. Also catalyzes the deglucuronidation of mycophenolic acid acyl-glucuronide, an active metabolite of the immunosuppressant drug mycophenolate.</text>
</comment>
<dbReference type="AlphaFoldDB" id="A0A212KHX4"/>
<evidence type="ECO:0000256" key="5">
    <source>
        <dbReference type="ARBA" id="ARBA00039314"/>
    </source>
</evidence>
<feature type="domain" description="AB hydrolase-1" evidence="12">
    <location>
        <begin position="37"/>
        <end position="155"/>
    </location>
</feature>
<dbReference type="InterPro" id="IPR000073">
    <property type="entry name" value="AB_hydrolase_1"/>
</dbReference>
<evidence type="ECO:0000256" key="7">
    <source>
        <dbReference type="ARBA" id="ARBA00042645"/>
    </source>
</evidence>
<dbReference type="EC" id="3.1.2.22" evidence="1"/>
<evidence type="ECO:0000256" key="11">
    <source>
        <dbReference type="ARBA" id="ARBA00047972"/>
    </source>
</evidence>
<dbReference type="EMBL" id="FLUO01000002">
    <property type="protein sequence ID" value="SBW11231.1"/>
    <property type="molecule type" value="Genomic_DNA"/>
</dbReference>
<comment type="catalytic activity">
    <reaction evidence="10">
        <text>S-hexadecanoyl-L-cysteinyl-[protein] + H2O = L-cysteinyl-[protein] + hexadecanoate + H(+)</text>
        <dbReference type="Rhea" id="RHEA:19233"/>
        <dbReference type="Rhea" id="RHEA-COMP:10131"/>
        <dbReference type="Rhea" id="RHEA-COMP:11032"/>
        <dbReference type="ChEBI" id="CHEBI:7896"/>
        <dbReference type="ChEBI" id="CHEBI:15377"/>
        <dbReference type="ChEBI" id="CHEBI:15378"/>
        <dbReference type="ChEBI" id="CHEBI:29950"/>
        <dbReference type="ChEBI" id="CHEBI:74151"/>
        <dbReference type="EC" id="3.1.2.22"/>
    </reaction>
    <physiologicalReaction direction="left-to-right" evidence="10">
        <dbReference type="Rhea" id="RHEA:19234"/>
    </physiologicalReaction>
</comment>
<dbReference type="EC" id="3.1.1.93" evidence="4"/>